<protein>
    <submittedName>
        <fullName evidence="4">COG5281 Phage-related minor tail protein</fullName>
    </submittedName>
</protein>
<proteinExistence type="predicted"/>
<dbReference type="Pfam" id="PF09718">
    <property type="entry name" value="Tape_meas_lam_C"/>
    <property type="match status" value="1"/>
</dbReference>
<evidence type="ECO:0000259" key="2">
    <source>
        <dbReference type="Pfam" id="PF06791"/>
    </source>
</evidence>
<organism evidence="4">
    <name type="scientific">uncultured Caudovirales phage</name>
    <dbReference type="NCBI Taxonomy" id="2100421"/>
    <lineage>
        <taxon>Viruses</taxon>
        <taxon>Duplodnaviria</taxon>
        <taxon>Heunggongvirae</taxon>
        <taxon>Uroviricota</taxon>
        <taxon>Caudoviricetes</taxon>
        <taxon>Peduoviridae</taxon>
        <taxon>Maltschvirus</taxon>
        <taxon>Maltschvirus maltsch</taxon>
    </lineage>
</organism>
<dbReference type="InterPro" id="IPR006431">
    <property type="entry name" value="Phage_tape_meas_C"/>
</dbReference>
<feature type="coiled-coil region" evidence="1">
    <location>
        <begin position="85"/>
        <end position="179"/>
    </location>
</feature>
<feature type="domain" description="Bacteriophage tail tape measure N-terminal" evidence="2">
    <location>
        <begin position="359"/>
        <end position="517"/>
    </location>
</feature>
<dbReference type="Pfam" id="PF06791">
    <property type="entry name" value="TMP_2"/>
    <property type="match status" value="1"/>
</dbReference>
<accession>A0A6J5RQA2</accession>
<dbReference type="EMBL" id="LR797210">
    <property type="protein sequence ID" value="CAB4194515.1"/>
    <property type="molecule type" value="Genomic_DNA"/>
</dbReference>
<feature type="domain" description="Bacteriophage tail tape measure C-terminal" evidence="3">
    <location>
        <begin position="1041"/>
        <end position="1109"/>
    </location>
</feature>
<gene>
    <name evidence="4" type="ORF">UFOVP1254_98</name>
</gene>
<reference evidence="4" key="1">
    <citation type="submission" date="2020-05" db="EMBL/GenBank/DDBJ databases">
        <authorList>
            <person name="Chiriac C."/>
            <person name="Salcher M."/>
            <person name="Ghai R."/>
            <person name="Kavagutti S V."/>
        </authorList>
    </citation>
    <scope>NUCLEOTIDE SEQUENCE</scope>
</reference>
<evidence type="ECO:0000259" key="3">
    <source>
        <dbReference type="Pfam" id="PF09718"/>
    </source>
</evidence>
<sequence length="1239" mass="135627">MFDIGISLGFEGSTDEQIVAGLKAVKNAVEGVIVSDEELAKAQEKMARSAVALEEQINRNIKSYMSSSSAIYAATAEELGYGKALKQKLDLLRQLEQHEATAKKNKKDSEKAARDEKQAIRELAAEIKELERVEAYRIAAKLKGEKEAAAILEKLGKDRMALERQLAEVEAQIAATQIADAQRVALEQIAWSRKSVQERIAALEELKLMQGTPGITPEYIAGKFGAGAMGDGNLVGYKTQAATAIAAAEAEKRAMAEIDWANKSWRERERISSSVTQMLENASISQEAIIRRYGQVAIAGSKNQEAHVNAYRANLEKLEKGNHGANKSFLEMLQGLAGNARARSEIIVLLHELMTGQFKRFGQSLIVLAEYGGAANFVLSATGLAIIGIGAALVTTAILMAKGSLEFDHLNSVLAITGGYAGSTSQGFYQMARSISSTHGTIGHAKEIMFALAESGRFTNEQVRSIAPAIQLMAEASHTPIAELVKRFESLGKSPVAASIALSEQFHYLTVEVYEQIAAMERQGNHQGAALLAQKTYAEEGSKRAEELLKHLGNVAKAWNAITRSGSAAISTVMGWGAPEMDALGKINDTIAKLQKRINPDKNKGVTQSFWDAVDRNDLLNELATQYANREKLLKDHLAKTAVAEQEARDKARQDRAVAAQVESDKEEKRLYTPQQKREENIAIAHNNAATELADFLRKKGINQIAIEEASKFEESKHRETTEVLLKQAASRHESMKKLAKQFGIDISVIEAQTALIIDEANKRNRDRVTPNSSFITTNARVKAAEDDFKDAERTAKAEIAMLEKTYTTEQRIASDRLAQDRAVAKDSNELRLVGLASYETYINRIEELTDERVSRELLQVQNLRHANRERYFLEQESFGQQKTTTGPDRERVNAAAAASLQKYVEQISRLNELERSLRDNGTNSFLTAQADTFRLMTQDLTQVHGSLEKVYDGMLRQYRTMGLTAEQTKLMDVQEKRKQQSIIESALIETETAITGTTNNEKKLKELKDRELMLRKILEIFKALGVLEDDIAKKKGTPLQAGIRSYLSSMEDGFTATEKAVAKAFKGMEDSIAKWVMTGKGGSKDLANSIISDMLRIAAQQYISGPFARMALAWMSGGTSAAGGFADTTNSPILDLIKGGRTAGGSVSSNSAFRVNEDGPELLEVGGKSYLMMGSQGGNVVPNNRLGGGGQTQQISITINQTVGDVATVSMLQQSNAALVRQIRGSLARSQKYAGEIL</sequence>
<keyword evidence="1" id="KW-0175">Coiled coil</keyword>
<evidence type="ECO:0000256" key="1">
    <source>
        <dbReference type="SAM" id="Coils"/>
    </source>
</evidence>
<name>A0A6J5RQA2_9CAUD</name>
<dbReference type="InterPro" id="IPR009628">
    <property type="entry name" value="Phage_tape_measure_N"/>
</dbReference>
<evidence type="ECO:0000313" key="4">
    <source>
        <dbReference type="EMBL" id="CAB4194515.1"/>
    </source>
</evidence>